<dbReference type="AlphaFoldDB" id="A0A3N3ZTJ9"/>
<protein>
    <submittedName>
        <fullName evidence="2">N-acetylmuramoyl-L-alanine amidase</fullName>
    </submittedName>
</protein>
<comment type="caution">
    <text evidence="2">The sequence shown here is derived from an EMBL/GenBank/DDBJ whole genome shotgun (WGS) entry which is preliminary data.</text>
</comment>
<dbReference type="OrthoDB" id="9810670at2"/>
<dbReference type="CDD" id="cd02696">
    <property type="entry name" value="MurNAc-LAA"/>
    <property type="match status" value="1"/>
</dbReference>
<accession>A0A3N3ZTJ9</accession>
<dbReference type="Gene3D" id="3.40.630.40">
    <property type="entry name" value="Zn-dependent exopeptidases"/>
    <property type="match status" value="1"/>
</dbReference>
<dbReference type="InterPro" id="IPR052905">
    <property type="entry name" value="LD-transpeptidase_YkuD-like"/>
</dbReference>
<gene>
    <name evidence="2" type="ORF">EDL96_02935</name>
</gene>
<name>A0A3N3ZTJ9_9MICC</name>
<proteinExistence type="predicted"/>
<reference evidence="2 3" key="1">
    <citation type="submission" date="2018-10" db="EMBL/GenBank/DDBJ databases">
        <title>Kocuria sp. M5W7-7, whole genome shotgun sequence.</title>
        <authorList>
            <person name="Tuo L."/>
        </authorList>
    </citation>
    <scope>NUCLEOTIDE SEQUENCE [LARGE SCALE GENOMIC DNA]</scope>
    <source>
        <strain evidence="2 3">M5W7-7</strain>
    </source>
</reference>
<dbReference type="RefSeq" id="WP_123824329.1">
    <property type="nucleotide sequence ID" value="NZ_RKMF01000003.1"/>
</dbReference>
<dbReference type="Gene3D" id="1.10.101.10">
    <property type="entry name" value="PGBD-like superfamily/PGBD"/>
    <property type="match status" value="2"/>
</dbReference>
<feature type="domain" description="MurNAc-LAA" evidence="1">
    <location>
        <begin position="270"/>
        <end position="375"/>
    </location>
</feature>
<dbReference type="SUPFAM" id="SSF47090">
    <property type="entry name" value="PGBD-like"/>
    <property type="match status" value="2"/>
</dbReference>
<dbReference type="InterPro" id="IPR002508">
    <property type="entry name" value="MurNAc-LAA_cat"/>
</dbReference>
<dbReference type="PANTHER" id="PTHR41533">
    <property type="entry name" value="L,D-TRANSPEPTIDASE HI_1667-RELATED"/>
    <property type="match status" value="1"/>
</dbReference>
<organism evidence="2 3">
    <name type="scientific">Kocuria soli</name>
    <dbReference type="NCBI Taxonomy" id="2485125"/>
    <lineage>
        <taxon>Bacteria</taxon>
        <taxon>Bacillati</taxon>
        <taxon>Actinomycetota</taxon>
        <taxon>Actinomycetes</taxon>
        <taxon>Micrococcales</taxon>
        <taxon>Micrococcaceae</taxon>
        <taxon>Kocuria</taxon>
    </lineage>
</organism>
<dbReference type="Pfam" id="PF01471">
    <property type="entry name" value="PG_binding_1"/>
    <property type="match status" value="2"/>
</dbReference>
<dbReference type="GO" id="GO:0008745">
    <property type="term" value="F:N-acetylmuramoyl-L-alanine amidase activity"/>
    <property type="evidence" value="ECO:0007669"/>
    <property type="project" value="InterPro"/>
</dbReference>
<dbReference type="SUPFAM" id="SSF53187">
    <property type="entry name" value="Zn-dependent exopeptidases"/>
    <property type="match status" value="1"/>
</dbReference>
<keyword evidence="3" id="KW-1185">Reference proteome</keyword>
<dbReference type="Pfam" id="PF01520">
    <property type="entry name" value="Amidase_3"/>
    <property type="match status" value="1"/>
</dbReference>
<dbReference type="SMART" id="SM00646">
    <property type="entry name" value="Ami_3"/>
    <property type="match status" value="1"/>
</dbReference>
<dbReference type="EMBL" id="RKMF01000003">
    <property type="protein sequence ID" value="ROZ64232.1"/>
    <property type="molecule type" value="Genomic_DNA"/>
</dbReference>
<dbReference type="PANTHER" id="PTHR41533:SF1">
    <property type="entry name" value="L,D-TRANSPEPTIDASE YCBB-RELATED"/>
    <property type="match status" value="1"/>
</dbReference>
<evidence type="ECO:0000313" key="3">
    <source>
        <dbReference type="Proteomes" id="UP000270616"/>
    </source>
</evidence>
<evidence type="ECO:0000259" key="1">
    <source>
        <dbReference type="SMART" id="SM00646"/>
    </source>
</evidence>
<dbReference type="GO" id="GO:0009253">
    <property type="term" value="P:peptidoglycan catabolic process"/>
    <property type="evidence" value="ECO:0007669"/>
    <property type="project" value="InterPro"/>
</dbReference>
<sequence>MSEDITKPLQFGTKDRRVVGLRERLIRTGPAPHGLDPRDVDDPTAFDDVVQTTVRGFQQARGLLVDGVVGPETERRLNEAQYTLGDRRLHWDVNEPLRGEDVERLQDNLSQLGLYYGHLTGTFDEKTHHAVVELQHSLGLQATGAVDSQTIAALARVNKKISDSKAFSLRDYHRLERATDAIRSQRVVLVPAMFTNNPVIPAGAPDNYREIAERITVDVAVRAHELLNEVGATPVLVANRPVVDRRGTHIDVRSSIDEALGTSRDAVVVVLDTDWNRSSAAHGVSVFYWGDDDRAKATLSPIGERAAALTLREIIARTGALDLGTHGRQWGVLRLNSVPTISLDLGYLSNPGELSRLEDPEFRTHMATAVVVGLQRMYLQASEDMPTGTMNAVDLAREIARRPQS</sequence>
<evidence type="ECO:0000313" key="2">
    <source>
        <dbReference type="EMBL" id="ROZ64232.1"/>
    </source>
</evidence>
<dbReference type="InterPro" id="IPR036366">
    <property type="entry name" value="PGBDSf"/>
</dbReference>
<dbReference type="InterPro" id="IPR036365">
    <property type="entry name" value="PGBD-like_sf"/>
</dbReference>
<dbReference type="InterPro" id="IPR002477">
    <property type="entry name" value="Peptidoglycan-bd-like"/>
</dbReference>
<dbReference type="Proteomes" id="UP000270616">
    <property type="component" value="Unassembled WGS sequence"/>
</dbReference>